<keyword evidence="2" id="KW-0540">Nuclease</keyword>
<gene>
    <name evidence="2" type="ORF">FEV53_18760</name>
</gene>
<organism evidence="2 3">
    <name type="scientific">Palleronia caenipelagi</name>
    <dbReference type="NCBI Taxonomy" id="2489174"/>
    <lineage>
        <taxon>Bacteria</taxon>
        <taxon>Pseudomonadati</taxon>
        <taxon>Pseudomonadota</taxon>
        <taxon>Alphaproteobacteria</taxon>
        <taxon>Rhodobacterales</taxon>
        <taxon>Roseobacteraceae</taxon>
        <taxon>Palleronia</taxon>
    </lineage>
</organism>
<evidence type="ECO:0000259" key="1">
    <source>
        <dbReference type="Pfam" id="PF04471"/>
    </source>
</evidence>
<dbReference type="PANTHER" id="PTHR30015">
    <property type="entry name" value="MRR RESTRICTION SYSTEM PROTEIN"/>
    <property type="match status" value="1"/>
</dbReference>
<keyword evidence="2" id="KW-0255">Endonuclease</keyword>
<accession>A0A547PK85</accession>
<dbReference type="InterPro" id="IPR011856">
    <property type="entry name" value="tRNA_endonuc-like_dom_sf"/>
</dbReference>
<dbReference type="GO" id="GO:0003677">
    <property type="term" value="F:DNA binding"/>
    <property type="evidence" value="ECO:0007669"/>
    <property type="project" value="InterPro"/>
</dbReference>
<dbReference type="InterPro" id="IPR011335">
    <property type="entry name" value="Restrct_endonuc-II-like"/>
</dbReference>
<proteinExistence type="predicted"/>
<dbReference type="RefSeq" id="WP_142836223.1">
    <property type="nucleotide sequence ID" value="NZ_VFSV01000071.1"/>
</dbReference>
<evidence type="ECO:0000313" key="2">
    <source>
        <dbReference type="EMBL" id="TRD14537.1"/>
    </source>
</evidence>
<dbReference type="Gene3D" id="3.40.1350.10">
    <property type="match status" value="1"/>
</dbReference>
<dbReference type="GO" id="GO:0009307">
    <property type="term" value="P:DNA restriction-modification system"/>
    <property type="evidence" value="ECO:0007669"/>
    <property type="project" value="InterPro"/>
</dbReference>
<dbReference type="Proteomes" id="UP000318590">
    <property type="component" value="Unassembled WGS sequence"/>
</dbReference>
<name>A0A547PK85_9RHOB</name>
<dbReference type="GO" id="GO:0015666">
    <property type="term" value="F:restriction endodeoxyribonuclease activity"/>
    <property type="evidence" value="ECO:0007669"/>
    <property type="project" value="TreeGrafter"/>
</dbReference>
<dbReference type="EMBL" id="VFSV01000071">
    <property type="protein sequence ID" value="TRD14537.1"/>
    <property type="molecule type" value="Genomic_DNA"/>
</dbReference>
<feature type="domain" description="Restriction endonuclease type IV Mrr" evidence="1">
    <location>
        <begin position="45"/>
        <end position="135"/>
    </location>
</feature>
<protein>
    <submittedName>
        <fullName evidence="2">Restriction endonuclease</fullName>
    </submittedName>
</protein>
<comment type="caution">
    <text evidence="2">The sequence shown here is derived from an EMBL/GenBank/DDBJ whole genome shotgun (WGS) entry which is preliminary data.</text>
</comment>
<dbReference type="PANTHER" id="PTHR30015:SF7">
    <property type="entry name" value="TYPE IV METHYL-DIRECTED RESTRICTION ENZYME ECOKMRR"/>
    <property type="match status" value="1"/>
</dbReference>
<keyword evidence="2" id="KW-0378">Hydrolase</keyword>
<dbReference type="InterPro" id="IPR007560">
    <property type="entry name" value="Restrct_endonuc_IV_Mrr"/>
</dbReference>
<evidence type="ECO:0000313" key="3">
    <source>
        <dbReference type="Proteomes" id="UP000318590"/>
    </source>
</evidence>
<dbReference type="SUPFAM" id="SSF52980">
    <property type="entry name" value="Restriction endonuclease-like"/>
    <property type="match status" value="1"/>
</dbReference>
<reference evidence="2 3" key="1">
    <citation type="submission" date="2019-06" db="EMBL/GenBank/DDBJ databases">
        <title>Paenimaribius caenipelagi gen. nov., sp. nov., isolated from a tidal flat.</title>
        <authorList>
            <person name="Yoon J.-H."/>
        </authorList>
    </citation>
    <scope>NUCLEOTIDE SEQUENCE [LARGE SCALE GENOMIC DNA]</scope>
    <source>
        <strain evidence="2 3">JBTF-M29</strain>
    </source>
</reference>
<dbReference type="AlphaFoldDB" id="A0A547PK85"/>
<keyword evidence="3" id="KW-1185">Reference proteome</keyword>
<sequence>MEGDEKQPGISKAAHRDIVRAIEEVQSIREPKYRWIESKIATALMPLFATEGFEFERTRSYGDKGHDFVASRGNGETVAVVNKHFNRHRRISVSSVHQVIGSAQACGFNRAVIVSNSEFSAQALETARRELPLQVELLISPT</sequence>
<dbReference type="Pfam" id="PF04471">
    <property type="entry name" value="Mrr_cat"/>
    <property type="match status" value="1"/>
</dbReference>
<dbReference type="InterPro" id="IPR052906">
    <property type="entry name" value="Type_IV_Methyl-Rstrct_Enzyme"/>
</dbReference>